<dbReference type="RefSeq" id="WP_091568905.1">
    <property type="nucleotide sequence ID" value="NZ_FNHP01000004.1"/>
</dbReference>
<keyword evidence="4" id="KW-0460">Magnesium</keyword>
<comment type="pathway">
    <text evidence="1 4">Glycan biosynthesis; trehalose biosynthesis.</text>
</comment>
<dbReference type="InterPro" id="IPR044651">
    <property type="entry name" value="OTSB-like"/>
</dbReference>
<evidence type="ECO:0000256" key="2">
    <source>
        <dbReference type="ARBA" id="ARBA00008770"/>
    </source>
</evidence>
<gene>
    <name evidence="5" type="ORF">SAMN05428957_104171</name>
</gene>
<evidence type="ECO:0000313" key="5">
    <source>
        <dbReference type="EMBL" id="SDM31632.1"/>
    </source>
</evidence>
<dbReference type="Pfam" id="PF02358">
    <property type="entry name" value="Trehalose_PPase"/>
    <property type="match status" value="1"/>
</dbReference>
<name>A0A1G9S877_9BURK</name>
<dbReference type="OrthoDB" id="9814913at2"/>
<comment type="function">
    <text evidence="4">Removes the phosphate from trehalose 6-phosphate to produce free trehalose.</text>
</comment>
<proteinExistence type="inferred from homology"/>
<dbReference type="GO" id="GO:0005992">
    <property type="term" value="P:trehalose biosynthetic process"/>
    <property type="evidence" value="ECO:0007669"/>
    <property type="project" value="UniProtKB-UniPathway"/>
</dbReference>
<evidence type="ECO:0000256" key="3">
    <source>
        <dbReference type="ARBA" id="ARBA00022801"/>
    </source>
</evidence>
<comment type="catalytic activity">
    <reaction evidence="4">
        <text>alpha,alpha-trehalose 6-phosphate + H2O = alpha,alpha-trehalose + phosphate</text>
        <dbReference type="Rhea" id="RHEA:23420"/>
        <dbReference type="ChEBI" id="CHEBI:15377"/>
        <dbReference type="ChEBI" id="CHEBI:16551"/>
        <dbReference type="ChEBI" id="CHEBI:43474"/>
        <dbReference type="ChEBI" id="CHEBI:58429"/>
        <dbReference type="EC" id="3.1.3.12"/>
    </reaction>
</comment>
<dbReference type="AlphaFoldDB" id="A0A1G9S877"/>
<dbReference type="EMBL" id="FNHP01000004">
    <property type="protein sequence ID" value="SDM31632.1"/>
    <property type="molecule type" value="Genomic_DNA"/>
</dbReference>
<sequence length="262" mass="27716">MFSVPQLTARHALFLDFDGTLVDIAAQPDHVRLEAEVARDLQALQQALGGALALVTGRALADIEPHLHPWQPALACEHGAHWREAGAAELRCAPALALQPVVQALQDWAAQYPGLLVEPKRAGVALHYRQAPHLQALCHGTLQQLLEQVPGAELLTGKCVFEIKPAGSDKGRAVQRFLQAPPFAGRVPVFVGDDVTDEAAFAAVQAAGGIGIKVGTGDSQAQARLASPDAVRAWLGDNARRLQSPRLTAASADRSSLAAPHP</sequence>
<dbReference type="NCBIfam" id="TIGR00685">
    <property type="entry name" value="T6PP"/>
    <property type="match status" value="1"/>
</dbReference>
<dbReference type="PANTHER" id="PTHR43768">
    <property type="entry name" value="TREHALOSE 6-PHOSPHATE PHOSPHATASE"/>
    <property type="match status" value="1"/>
</dbReference>
<evidence type="ECO:0000256" key="1">
    <source>
        <dbReference type="ARBA" id="ARBA00005199"/>
    </source>
</evidence>
<dbReference type="PANTHER" id="PTHR43768:SF3">
    <property type="entry name" value="TREHALOSE 6-PHOSPHATE PHOSPHATASE"/>
    <property type="match status" value="1"/>
</dbReference>
<dbReference type="Gene3D" id="3.30.70.1020">
    <property type="entry name" value="Trehalose-6-phosphate phosphatase related protein, domain 2"/>
    <property type="match status" value="1"/>
</dbReference>
<dbReference type="GO" id="GO:0046872">
    <property type="term" value="F:metal ion binding"/>
    <property type="evidence" value="ECO:0007669"/>
    <property type="project" value="UniProtKB-KW"/>
</dbReference>
<organism evidence="5 6">
    <name type="scientific">Oryzisolibacter propanilivorax</name>
    <dbReference type="NCBI Taxonomy" id="1527607"/>
    <lineage>
        <taxon>Bacteria</taxon>
        <taxon>Pseudomonadati</taxon>
        <taxon>Pseudomonadota</taxon>
        <taxon>Betaproteobacteria</taxon>
        <taxon>Burkholderiales</taxon>
        <taxon>Comamonadaceae</taxon>
        <taxon>Oryzisolibacter</taxon>
    </lineage>
</organism>
<comment type="similarity">
    <text evidence="2 4">Belongs to the trehalose phosphatase family.</text>
</comment>
<dbReference type="InterPro" id="IPR023214">
    <property type="entry name" value="HAD_sf"/>
</dbReference>
<dbReference type="InterPro" id="IPR003337">
    <property type="entry name" value="Trehalose_PPase"/>
</dbReference>
<dbReference type="GO" id="GO:0004805">
    <property type="term" value="F:trehalose-phosphatase activity"/>
    <property type="evidence" value="ECO:0007669"/>
    <property type="project" value="UniProtKB-EC"/>
</dbReference>
<evidence type="ECO:0000256" key="4">
    <source>
        <dbReference type="RuleBase" id="RU361117"/>
    </source>
</evidence>
<reference evidence="6" key="1">
    <citation type="submission" date="2016-10" db="EMBL/GenBank/DDBJ databases">
        <authorList>
            <person name="Varghese N."/>
            <person name="Submissions S."/>
        </authorList>
    </citation>
    <scope>NUCLEOTIDE SEQUENCE [LARGE SCALE GENOMIC DNA]</scope>
    <source>
        <strain evidence="6">EPL6</strain>
    </source>
</reference>
<comment type="cofactor">
    <cofactor evidence="4">
        <name>Mg(2+)</name>
        <dbReference type="ChEBI" id="CHEBI:18420"/>
    </cofactor>
</comment>
<dbReference type="Gene3D" id="3.40.50.1000">
    <property type="entry name" value="HAD superfamily/HAD-like"/>
    <property type="match status" value="1"/>
</dbReference>
<evidence type="ECO:0000313" key="6">
    <source>
        <dbReference type="Proteomes" id="UP000198552"/>
    </source>
</evidence>
<dbReference type="NCBIfam" id="TIGR01484">
    <property type="entry name" value="HAD-SF-IIB"/>
    <property type="match status" value="1"/>
</dbReference>
<keyword evidence="3 4" id="KW-0378">Hydrolase</keyword>
<dbReference type="UniPathway" id="UPA00299"/>
<dbReference type="EC" id="3.1.3.12" evidence="4"/>
<dbReference type="InterPro" id="IPR036412">
    <property type="entry name" value="HAD-like_sf"/>
</dbReference>
<dbReference type="SUPFAM" id="SSF56784">
    <property type="entry name" value="HAD-like"/>
    <property type="match status" value="1"/>
</dbReference>
<accession>A0A1G9S877</accession>
<dbReference type="STRING" id="1527607.SAMN05428957_104171"/>
<dbReference type="CDD" id="cd01627">
    <property type="entry name" value="HAD_TPP"/>
    <property type="match status" value="1"/>
</dbReference>
<dbReference type="InterPro" id="IPR006379">
    <property type="entry name" value="HAD-SF_hydro_IIB"/>
</dbReference>
<keyword evidence="4" id="KW-0479">Metal-binding</keyword>
<keyword evidence="6" id="KW-1185">Reference proteome</keyword>
<protein>
    <recommendedName>
        <fullName evidence="4">Trehalose 6-phosphate phosphatase</fullName>
        <ecNumber evidence="4">3.1.3.12</ecNumber>
    </recommendedName>
</protein>
<dbReference type="Proteomes" id="UP000198552">
    <property type="component" value="Unassembled WGS sequence"/>
</dbReference>